<evidence type="ECO:0000313" key="2">
    <source>
        <dbReference type="EMBL" id="USQ97919.1"/>
    </source>
</evidence>
<keyword evidence="1" id="KW-0812">Transmembrane</keyword>
<dbReference type="Proteomes" id="UP001057520">
    <property type="component" value="Chromosome"/>
</dbReference>
<proteinExistence type="predicted"/>
<name>A0ABY5A0G3_9CAUL</name>
<sequence>MSNGSDFMSPDVAPDETRSAVSWEAILAGAAATVAVLFVLLSLCAGFGLKMTPRWPGGVSAEDFTPILGAAFVACQILASMLGGYLAGRLRTKWLHVHDHEVHFRDTAHGLLAWAASVVGLLLLGALAAPTGPAATPAPADMVRAAHIGAQLSLFLGIGALASAFSASVAAAIGGMRRDDMHKLYRTPS</sequence>
<feature type="transmembrane region" description="Helical" evidence="1">
    <location>
        <begin position="25"/>
        <end position="48"/>
    </location>
</feature>
<feature type="transmembrane region" description="Helical" evidence="1">
    <location>
        <begin position="148"/>
        <end position="173"/>
    </location>
</feature>
<dbReference type="EMBL" id="CP096040">
    <property type="protein sequence ID" value="USQ97919.1"/>
    <property type="molecule type" value="Genomic_DNA"/>
</dbReference>
<accession>A0ABY5A0G3</accession>
<feature type="transmembrane region" description="Helical" evidence="1">
    <location>
        <begin position="108"/>
        <end position="128"/>
    </location>
</feature>
<evidence type="ECO:0000313" key="3">
    <source>
        <dbReference type="Proteomes" id="UP001057520"/>
    </source>
</evidence>
<feature type="transmembrane region" description="Helical" evidence="1">
    <location>
        <begin position="68"/>
        <end position="87"/>
    </location>
</feature>
<keyword evidence="1" id="KW-0472">Membrane</keyword>
<keyword evidence="3" id="KW-1185">Reference proteome</keyword>
<evidence type="ECO:0000256" key="1">
    <source>
        <dbReference type="SAM" id="Phobius"/>
    </source>
</evidence>
<evidence type="ECO:0008006" key="4">
    <source>
        <dbReference type="Google" id="ProtNLM"/>
    </source>
</evidence>
<reference evidence="2 3" key="1">
    <citation type="submission" date="2022-04" db="EMBL/GenBank/DDBJ databases">
        <title>Genome sequence of soybean root-associated Caulobacter segnis RL271.</title>
        <authorList>
            <person name="Longley R."/>
            <person name="Bonito G."/>
            <person name="Trigodet F."/>
            <person name="Crosson S."/>
            <person name="Fiebig A."/>
        </authorList>
    </citation>
    <scope>NUCLEOTIDE SEQUENCE [LARGE SCALE GENOMIC DNA]</scope>
    <source>
        <strain evidence="2 3">RL271</strain>
    </source>
</reference>
<organism evidence="2 3">
    <name type="scientific">Caulobacter segnis</name>
    <dbReference type="NCBI Taxonomy" id="88688"/>
    <lineage>
        <taxon>Bacteria</taxon>
        <taxon>Pseudomonadati</taxon>
        <taxon>Pseudomonadota</taxon>
        <taxon>Alphaproteobacteria</taxon>
        <taxon>Caulobacterales</taxon>
        <taxon>Caulobacteraceae</taxon>
        <taxon>Caulobacter</taxon>
    </lineage>
</organism>
<keyword evidence="1" id="KW-1133">Transmembrane helix</keyword>
<gene>
    <name evidence="2" type="ORF">MZV50_10420</name>
</gene>
<protein>
    <recommendedName>
        <fullName evidence="4">MotA/TolQ/ExbB proton channel domain-containing protein</fullName>
    </recommendedName>
</protein>